<sequence length="178" mass="19119">MSRIAIPQDIPAESKSVVDAISKQLKLTPNLFRVMAQSPSALNGWAGLQASLAKTLDVKTRDGIALAVSQINECQYCLSAHTYVASRFAGLSDDEIALNRRGLSESPRIAAAVAFARALMQTRGKIADSDLDAVRAAGYSDANIVEIIALSAQFMLTNFVNNVFETEIDFPVVDVETA</sequence>
<dbReference type="Proteomes" id="UP000238169">
    <property type="component" value="Unassembled WGS sequence"/>
</dbReference>
<evidence type="ECO:0000313" key="2">
    <source>
        <dbReference type="EMBL" id="SPB14164.1"/>
    </source>
</evidence>
<dbReference type="InterPro" id="IPR003779">
    <property type="entry name" value="CMD-like"/>
</dbReference>
<name>A0A2U3I215_9BURK</name>
<dbReference type="InterPro" id="IPR029032">
    <property type="entry name" value="AhpD-like"/>
</dbReference>
<keyword evidence="3" id="KW-1185">Reference proteome</keyword>
<evidence type="ECO:0000259" key="1">
    <source>
        <dbReference type="Pfam" id="PF02627"/>
    </source>
</evidence>
<reference evidence="3" key="1">
    <citation type="submission" date="2018-01" db="EMBL/GenBank/DDBJ databases">
        <authorList>
            <person name="Peeters C."/>
        </authorList>
    </citation>
    <scope>NUCLEOTIDE SEQUENCE [LARGE SCALE GENOMIC DNA]</scope>
</reference>
<gene>
    <name evidence="2" type="ORF">NOV72_01413</name>
</gene>
<dbReference type="NCBIfam" id="TIGR00778">
    <property type="entry name" value="ahpD_dom"/>
    <property type="match status" value="1"/>
</dbReference>
<protein>
    <submittedName>
        <fullName evidence="2">Peroxidase-like protein</fullName>
    </submittedName>
</protein>
<feature type="domain" description="Carboxymuconolactone decarboxylase-like" evidence="1">
    <location>
        <begin position="44"/>
        <end position="117"/>
    </location>
</feature>
<dbReference type="OrthoDB" id="3667834at2"/>
<organism evidence="2 3">
    <name type="scientific">Caballeronia novacaledonica</name>
    <dbReference type="NCBI Taxonomy" id="1544861"/>
    <lineage>
        <taxon>Bacteria</taxon>
        <taxon>Pseudomonadati</taxon>
        <taxon>Pseudomonadota</taxon>
        <taxon>Betaproteobacteria</taxon>
        <taxon>Burkholderiales</taxon>
        <taxon>Burkholderiaceae</taxon>
        <taxon>Caballeronia</taxon>
    </lineage>
</organism>
<dbReference type="InterPro" id="IPR010195">
    <property type="entry name" value="Uncharacterised_peroxidase-rel"/>
</dbReference>
<dbReference type="RefSeq" id="WP_106853891.1">
    <property type="nucleotide sequence ID" value="NZ_OGTP01000003.1"/>
</dbReference>
<dbReference type="AlphaFoldDB" id="A0A2U3I215"/>
<accession>A0A2U3I215</accession>
<dbReference type="PANTHER" id="PTHR35446:SF3">
    <property type="entry name" value="CMD DOMAIN-CONTAINING PROTEIN"/>
    <property type="match status" value="1"/>
</dbReference>
<dbReference type="Pfam" id="PF02627">
    <property type="entry name" value="CMD"/>
    <property type="match status" value="1"/>
</dbReference>
<dbReference type="PANTHER" id="PTHR35446">
    <property type="entry name" value="SI:CH211-175M2.5"/>
    <property type="match status" value="1"/>
</dbReference>
<dbReference type="SUPFAM" id="SSF69118">
    <property type="entry name" value="AhpD-like"/>
    <property type="match status" value="1"/>
</dbReference>
<proteinExistence type="predicted"/>
<dbReference type="NCBIfam" id="TIGR01926">
    <property type="entry name" value="peroxid_rel"/>
    <property type="match status" value="1"/>
</dbReference>
<dbReference type="EMBL" id="OGTP01000003">
    <property type="protein sequence ID" value="SPB14164.1"/>
    <property type="molecule type" value="Genomic_DNA"/>
</dbReference>
<keyword evidence="2" id="KW-0560">Oxidoreductase</keyword>
<dbReference type="GO" id="GO:0051920">
    <property type="term" value="F:peroxiredoxin activity"/>
    <property type="evidence" value="ECO:0007669"/>
    <property type="project" value="InterPro"/>
</dbReference>
<dbReference type="Gene3D" id="1.20.1290.10">
    <property type="entry name" value="AhpD-like"/>
    <property type="match status" value="1"/>
</dbReference>
<dbReference type="InterPro" id="IPR004675">
    <property type="entry name" value="AhpD_core"/>
</dbReference>
<keyword evidence="2" id="KW-0575">Peroxidase</keyword>
<evidence type="ECO:0000313" key="3">
    <source>
        <dbReference type="Proteomes" id="UP000238169"/>
    </source>
</evidence>